<feature type="region of interest" description="Disordered" evidence="1">
    <location>
        <begin position="1"/>
        <end position="39"/>
    </location>
</feature>
<protein>
    <submittedName>
        <fullName evidence="2">Uncharacterized protein</fullName>
    </submittedName>
</protein>
<feature type="compositionally biased region" description="Basic residues" evidence="1">
    <location>
        <begin position="23"/>
        <end position="38"/>
    </location>
</feature>
<accession>A0A663MRG5</accession>
<dbReference type="AlphaFoldDB" id="A0A663MRG5"/>
<evidence type="ECO:0000313" key="3">
    <source>
        <dbReference type="Proteomes" id="UP000472269"/>
    </source>
</evidence>
<dbReference type="OMA" id="HGASYRR"/>
<organism evidence="2 3">
    <name type="scientific">Athene cunicularia</name>
    <name type="common">Burrowing owl</name>
    <name type="synonym">Speotyto cunicularia</name>
    <dbReference type="NCBI Taxonomy" id="194338"/>
    <lineage>
        <taxon>Eukaryota</taxon>
        <taxon>Metazoa</taxon>
        <taxon>Chordata</taxon>
        <taxon>Craniata</taxon>
        <taxon>Vertebrata</taxon>
        <taxon>Euteleostomi</taxon>
        <taxon>Archelosauria</taxon>
        <taxon>Archosauria</taxon>
        <taxon>Dinosauria</taxon>
        <taxon>Saurischia</taxon>
        <taxon>Theropoda</taxon>
        <taxon>Coelurosauria</taxon>
        <taxon>Aves</taxon>
        <taxon>Neognathae</taxon>
        <taxon>Neoaves</taxon>
        <taxon>Telluraves</taxon>
        <taxon>Strigiformes</taxon>
        <taxon>Strigidae</taxon>
        <taxon>Athene</taxon>
    </lineage>
</organism>
<reference evidence="2" key="2">
    <citation type="submission" date="2025-09" db="UniProtKB">
        <authorList>
            <consortium name="Ensembl"/>
        </authorList>
    </citation>
    <scope>IDENTIFICATION</scope>
</reference>
<reference evidence="2" key="1">
    <citation type="submission" date="2025-08" db="UniProtKB">
        <authorList>
            <consortium name="Ensembl"/>
        </authorList>
    </citation>
    <scope>IDENTIFICATION</scope>
</reference>
<dbReference type="Ensembl" id="ENSACUT00000016067.1">
    <property type="protein sequence ID" value="ENSACUP00000015050.1"/>
    <property type="gene ID" value="ENSACUG00000010129.1"/>
</dbReference>
<evidence type="ECO:0000313" key="2">
    <source>
        <dbReference type="Ensembl" id="ENSACUP00000015050.1"/>
    </source>
</evidence>
<keyword evidence="3" id="KW-1185">Reference proteome</keyword>
<name>A0A663MRG5_ATHCN</name>
<evidence type="ECO:0000256" key="1">
    <source>
        <dbReference type="SAM" id="MobiDB-lite"/>
    </source>
</evidence>
<sequence>MNRTRPNLIPPSSPVVLTTPAHTHGKRPNNKLHLHAPNRPKVTDRLLLRKPHGASYRRNHNPNPMIILKRPNPNGIARTNLLRAILPSQHHL</sequence>
<proteinExistence type="predicted"/>
<dbReference type="Proteomes" id="UP000472269">
    <property type="component" value="Unplaced"/>
</dbReference>